<feature type="compositionally biased region" description="Pro residues" evidence="25">
    <location>
        <begin position="396"/>
        <end position="421"/>
    </location>
</feature>
<protein>
    <recommendedName>
        <fullName evidence="22">Potassium channel subfamily K member 4</fullName>
    </recommendedName>
    <alternativeName>
        <fullName evidence="23">TWIK-related arachidonic acid-stimulated potassium channel protein</fullName>
    </alternativeName>
</protein>
<comment type="similarity">
    <text evidence="3 24">Belongs to the two pore domain potassium channel (TC 1.A.1.8) family.</text>
</comment>
<accession>A0A8T1TE00</accession>
<evidence type="ECO:0000256" key="6">
    <source>
        <dbReference type="ARBA" id="ARBA00022538"/>
    </source>
</evidence>
<feature type="transmembrane region" description="Helical" evidence="26">
    <location>
        <begin position="175"/>
        <end position="193"/>
    </location>
</feature>
<dbReference type="Gene3D" id="1.10.287.70">
    <property type="match status" value="1"/>
</dbReference>
<evidence type="ECO:0000256" key="11">
    <source>
        <dbReference type="ARBA" id="ARBA00022989"/>
    </source>
</evidence>
<dbReference type="InterPro" id="IPR013099">
    <property type="entry name" value="K_chnl_dom"/>
</dbReference>
<keyword evidence="11 26" id="KW-1133">Transmembrane helix</keyword>
<comment type="caution">
    <text evidence="28">The sequence shown here is derived from an EMBL/GenBank/DDBJ whole genome shotgun (WGS) entry which is preliminary data.</text>
</comment>
<keyword evidence="10" id="KW-0630">Potassium</keyword>
<keyword evidence="15" id="KW-0325">Glycoprotein</keyword>
<keyword evidence="29" id="KW-1185">Reference proteome</keyword>
<dbReference type="AlphaFoldDB" id="A0A8T1TE00"/>
<keyword evidence="8" id="KW-0479">Metal-binding</keyword>
<evidence type="ECO:0000256" key="20">
    <source>
        <dbReference type="ARBA" id="ARBA00044691"/>
    </source>
</evidence>
<keyword evidence="16" id="KW-0966">Cell projection</keyword>
<evidence type="ECO:0000256" key="26">
    <source>
        <dbReference type="SAM" id="Phobius"/>
    </source>
</evidence>
<evidence type="ECO:0000256" key="8">
    <source>
        <dbReference type="ARBA" id="ARBA00022723"/>
    </source>
</evidence>
<feature type="region of interest" description="Disordered" evidence="25">
    <location>
        <begin position="458"/>
        <end position="510"/>
    </location>
</feature>
<dbReference type="Pfam" id="PF07885">
    <property type="entry name" value="Ion_trans_2"/>
    <property type="match status" value="2"/>
</dbReference>
<comment type="catalytic activity">
    <reaction evidence="20">
        <text>Cs(+)(in) = Cs(+)(out)</text>
        <dbReference type="Rhea" id="RHEA:78555"/>
        <dbReference type="ChEBI" id="CHEBI:49547"/>
    </reaction>
</comment>
<evidence type="ECO:0000256" key="3">
    <source>
        <dbReference type="ARBA" id="ARBA00006666"/>
    </source>
</evidence>
<evidence type="ECO:0000256" key="19">
    <source>
        <dbReference type="ARBA" id="ARBA00044657"/>
    </source>
</evidence>
<evidence type="ECO:0000256" key="18">
    <source>
        <dbReference type="ARBA" id="ARBA00034430"/>
    </source>
</evidence>
<feature type="non-terminal residue" evidence="28">
    <location>
        <position position="510"/>
    </location>
</feature>
<sequence>GVYWDGDVGGIRVQWGSLHWRLRGYGWYWGGLPPHSPHLLTAVSSPLTPAAPHPSENHGALPVCYSSKESILSEVGVGQTPLSGRGSVMRRATVLALLTVVLAYLVSGAFIFRLLEQPHESRQQEALQAAREQFLQRYRCVPSQELDTLILHVRDAMGAGADPTANSTNGTSTNWDMGSAFFFAGTIITTIGFGNTSPKTEGGRLFCIFYALVGIPLFGMLLAGVGDHLGFSLRQAIGKVEDIFLKWQVSPTIVRVLSALLFIFIGCILFVTIPTIVFQRVEGWTLLESVYFVVITLTTIGFGDYVAGDGMGDKHPWYKPLVWFWILLGLAYFASILTMIGNWLRVLSRRTRAEMGGLTAQAASWTGNVTAQLRVSGMGLPEKLQKVGTLKGHPSSPMPAELPPATASPPPPSSHPEPPSPSTALQVAQLNARNMAASAAGGLRPIDYMGENLAFIDESSDTQSEAPSEGGLQAKRPRQLRRLRTRHTHGQPPGLPMDLLSRTRHKGEAV</sequence>
<reference evidence="28 29" key="1">
    <citation type="journal article" date="2020" name="G3 (Bethesda)">
        <title>Draft Genome of the Common Snapping Turtle, Chelydra serpentina, a Model for Phenotypic Plasticity in Reptiles.</title>
        <authorList>
            <person name="Das D."/>
            <person name="Singh S.K."/>
            <person name="Bierstedt J."/>
            <person name="Erickson A."/>
            <person name="Galli G.L.J."/>
            <person name="Crossley D.A. 2nd"/>
            <person name="Rhen T."/>
        </authorList>
    </citation>
    <scope>NUCLEOTIDE SEQUENCE [LARGE SCALE GENOMIC DNA]</scope>
    <source>
        <strain evidence="28">KW</strain>
    </source>
</reference>
<evidence type="ECO:0000256" key="25">
    <source>
        <dbReference type="SAM" id="MobiDB-lite"/>
    </source>
</evidence>
<evidence type="ECO:0000256" key="14">
    <source>
        <dbReference type="ARBA" id="ARBA00023157"/>
    </source>
</evidence>
<keyword evidence="9" id="KW-0631">Potassium channel</keyword>
<evidence type="ECO:0000313" key="29">
    <source>
        <dbReference type="Proteomes" id="UP000765507"/>
    </source>
</evidence>
<feature type="transmembrane region" description="Helical" evidence="26">
    <location>
        <begin position="253"/>
        <end position="277"/>
    </location>
</feature>
<keyword evidence="5" id="KW-1003">Cell membrane</keyword>
<evidence type="ECO:0000256" key="24">
    <source>
        <dbReference type="RuleBase" id="RU003857"/>
    </source>
</evidence>
<dbReference type="InterPro" id="IPR003976">
    <property type="entry name" value="2pore_dom_K_chnl_TREK"/>
</dbReference>
<feature type="transmembrane region" description="Helical" evidence="26">
    <location>
        <begin position="284"/>
        <end position="302"/>
    </location>
</feature>
<proteinExistence type="inferred from homology"/>
<evidence type="ECO:0000256" key="16">
    <source>
        <dbReference type="ARBA" id="ARBA00023273"/>
    </source>
</evidence>
<evidence type="ECO:0000256" key="9">
    <source>
        <dbReference type="ARBA" id="ARBA00022826"/>
    </source>
</evidence>
<keyword evidence="7 24" id="KW-0812">Transmembrane</keyword>
<evidence type="ECO:0000259" key="27">
    <source>
        <dbReference type="Pfam" id="PF07885"/>
    </source>
</evidence>
<evidence type="ECO:0000256" key="4">
    <source>
        <dbReference type="ARBA" id="ARBA00022448"/>
    </source>
</evidence>
<evidence type="ECO:0000256" key="17">
    <source>
        <dbReference type="ARBA" id="ARBA00023303"/>
    </source>
</evidence>
<dbReference type="PANTHER" id="PTHR11003">
    <property type="entry name" value="POTASSIUM CHANNEL, SUBFAMILY K"/>
    <property type="match status" value="1"/>
</dbReference>
<feature type="region of interest" description="Disordered" evidence="25">
    <location>
        <begin position="387"/>
        <end position="423"/>
    </location>
</feature>
<dbReference type="GO" id="GO:0030322">
    <property type="term" value="P:stabilization of membrane potential"/>
    <property type="evidence" value="ECO:0007669"/>
    <property type="project" value="TreeGrafter"/>
</dbReference>
<feature type="transmembrane region" description="Helical" evidence="26">
    <location>
        <begin position="322"/>
        <end position="344"/>
    </location>
</feature>
<dbReference type="SUPFAM" id="SSF81324">
    <property type="entry name" value="Voltage-gated potassium channels"/>
    <property type="match status" value="2"/>
</dbReference>
<comment type="subunit">
    <text evidence="21">Homodimer; disulfide-linked. Forms heterodimers with other 2-pore domain K(+) channel subunits, such as KCNK2 and KCNK10.</text>
</comment>
<dbReference type="Proteomes" id="UP000765507">
    <property type="component" value="Unassembled WGS sequence"/>
</dbReference>
<feature type="transmembrane region" description="Helical" evidence="26">
    <location>
        <begin position="92"/>
        <end position="112"/>
    </location>
</feature>
<keyword evidence="6" id="KW-0633">Potassium transport</keyword>
<evidence type="ECO:0000313" key="28">
    <source>
        <dbReference type="EMBL" id="KAG6939501.1"/>
    </source>
</evidence>
<dbReference type="FunFam" id="1.10.287.70:FF:000106">
    <property type="entry name" value="Potassium channel subfamily K member 4"/>
    <property type="match status" value="1"/>
</dbReference>
<keyword evidence="17 24" id="KW-0407">Ion channel</keyword>
<dbReference type="GO" id="GO:0009612">
    <property type="term" value="P:response to mechanical stimulus"/>
    <property type="evidence" value="ECO:0007669"/>
    <property type="project" value="UniProtKB-ARBA"/>
</dbReference>
<dbReference type="GO" id="GO:0005886">
    <property type="term" value="C:plasma membrane"/>
    <property type="evidence" value="ECO:0007669"/>
    <property type="project" value="UniProtKB-SubCell"/>
</dbReference>
<comment type="catalytic activity">
    <reaction evidence="18">
        <text>K(+)(in) = K(+)(out)</text>
        <dbReference type="Rhea" id="RHEA:29463"/>
        <dbReference type="ChEBI" id="CHEBI:29103"/>
    </reaction>
</comment>
<dbReference type="PRINTS" id="PR01333">
    <property type="entry name" value="2POREKCHANEL"/>
</dbReference>
<gene>
    <name evidence="28" type="primary">KCNK4</name>
    <name evidence="28" type="ORF">G0U57_001601</name>
</gene>
<organism evidence="28 29">
    <name type="scientific">Chelydra serpentina</name>
    <name type="common">Snapping turtle</name>
    <name type="synonym">Testudo serpentina</name>
    <dbReference type="NCBI Taxonomy" id="8475"/>
    <lineage>
        <taxon>Eukaryota</taxon>
        <taxon>Metazoa</taxon>
        <taxon>Chordata</taxon>
        <taxon>Craniata</taxon>
        <taxon>Vertebrata</taxon>
        <taxon>Euteleostomi</taxon>
        <taxon>Archelosauria</taxon>
        <taxon>Testudinata</taxon>
        <taxon>Testudines</taxon>
        <taxon>Cryptodira</taxon>
        <taxon>Durocryptodira</taxon>
        <taxon>Americhelydia</taxon>
        <taxon>Chelydroidea</taxon>
        <taxon>Chelydridae</taxon>
        <taxon>Chelydra</taxon>
    </lineage>
</organism>
<feature type="domain" description="Potassium channel" evidence="27">
    <location>
        <begin position="262"/>
        <end position="345"/>
    </location>
</feature>
<evidence type="ECO:0000256" key="7">
    <source>
        <dbReference type="ARBA" id="ARBA00022692"/>
    </source>
</evidence>
<dbReference type="GO" id="GO:0030424">
    <property type="term" value="C:axon"/>
    <property type="evidence" value="ECO:0007669"/>
    <property type="project" value="UniProtKB-SubCell"/>
</dbReference>
<comment type="subcellular location">
    <subcellularLocation>
        <location evidence="2">Cell membrane</location>
        <topology evidence="2">Multi-pass membrane protein</topology>
    </subcellularLocation>
    <subcellularLocation>
        <location evidence="1">Cell projection</location>
        <location evidence="1">Axon</location>
    </subcellularLocation>
</comment>
<keyword evidence="14" id="KW-1015">Disulfide bond</keyword>
<dbReference type="GO" id="GO:0022841">
    <property type="term" value="F:potassium ion leak channel activity"/>
    <property type="evidence" value="ECO:0007669"/>
    <property type="project" value="TreeGrafter"/>
</dbReference>
<evidence type="ECO:0000256" key="22">
    <source>
        <dbReference type="ARBA" id="ARBA00068468"/>
    </source>
</evidence>
<dbReference type="GO" id="GO:0046872">
    <property type="term" value="F:metal ion binding"/>
    <property type="evidence" value="ECO:0007669"/>
    <property type="project" value="UniProtKB-KW"/>
</dbReference>
<dbReference type="EMBL" id="JAHGAV010000011">
    <property type="protein sequence ID" value="KAG6939501.1"/>
    <property type="molecule type" value="Genomic_DNA"/>
</dbReference>
<evidence type="ECO:0000256" key="2">
    <source>
        <dbReference type="ARBA" id="ARBA00004651"/>
    </source>
</evidence>
<feature type="compositionally biased region" description="Basic residues" evidence="25">
    <location>
        <begin position="475"/>
        <end position="489"/>
    </location>
</feature>
<keyword evidence="4 24" id="KW-0813">Transport</keyword>
<evidence type="ECO:0000256" key="23">
    <source>
        <dbReference type="ARBA" id="ARBA00081382"/>
    </source>
</evidence>
<keyword evidence="13 26" id="KW-0472">Membrane</keyword>
<feature type="transmembrane region" description="Helical" evidence="26">
    <location>
        <begin position="205"/>
        <end position="225"/>
    </location>
</feature>
<evidence type="ECO:0000256" key="13">
    <source>
        <dbReference type="ARBA" id="ARBA00023136"/>
    </source>
</evidence>
<evidence type="ECO:0000256" key="1">
    <source>
        <dbReference type="ARBA" id="ARBA00004489"/>
    </source>
</evidence>
<dbReference type="OrthoDB" id="297496at2759"/>
<name>A0A8T1TE00_CHESE</name>
<feature type="domain" description="Potassium channel" evidence="27">
    <location>
        <begin position="172"/>
        <end position="227"/>
    </location>
</feature>
<comment type="catalytic activity">
    <reaction evidence="19">
        <text>Rb(+)(in) = Rb(+)(out)</text>
        <dbReference type="Rhea" id="RHEA:78547"/>
        <dbReference type="ChEBI" id="CHEBI:49847"/>
    </reaction>
</comment>
<dbReference type="GO" id="GO:0015271">
    <property type="term" value="F:outward rectifier potassium channel activity"/>
    <property type="evidence" value="ECO:0007669"/>
    <property type="project" value="TreeGrafter"/>
</dbReference>
<evidence type="ECO:0000256" key="5">
    <source>
        <dbReference type="ARBA" id="ARBA00022475"/>
    </source>
</evidence>
<dbReference type="InterPro" id="IPR003280">
    <property type="entry name" value="2pore_dom_K_chnl"/>
</dbReference>
<evidence type="ECO:0000256" key="12">
    <source>
        <dbReference type="ARBA" id="ARBA00023065"/>
    </source>
</evidence>
<keyword evidence="12 24" id="KW-0406">Ion transport</keyword>
<evidence type="ECO:0000256" key="10">
    <source>
        <dbReference type="ARBA" id="ARBA00022958"/>
    </source>
</evidence>
<evidence type="ECO:0000256" key="21">
    <source>
        <dbReference type="ARBA" id="ARBA00063569"/>
    </source>
</evidence>
<dbReference type="PANTHER" id="PTHR11003:SF30">
    <property type="entry name" value="POTASSIUM CHANNEL SUBFAMILY K MEMBER 4"/>
    <property type="match status" value="1"/>
</dbReference>
<evidence type="ECO:0000256" key="15">
    <source>
        <dbReference type="ARBA" id="ARBA00023180"/>
    </source>
</evidence>
<dbReference type="PRINTS" id="PR01499">
    <property type="entry name" value="TREKCHANNEL"/>
</dbReference>